<dbReference type="PANTHER" id="PTHR36973">
    <property type="entry name" value="SLL1456 PROTEIN-RELATED"/>
    <property type="match status" value="1"/>
</dbReference>
<reference evidence="3 4" key="1">
    <citation type="submission" date="2021-07" db="EMBL/GenBank/DDBJ databases">
        <authorList>
            <person name="So Y."/>
        </authorList>
    </citation>
    <scope>NUCLEOTIDE SEQUENCE [LARGE SCALE GENOMIC DNA]</scope>
    <source>
        <strain evidence="3 4">HJA6</strain>
    </source>
</reference>
<dbReference type="SUPFAM" id="SSF53335">
    <property type="entry name" value="S-adenosyl-L-methionine-dependent methyltransferases"/>
    <property type="match status" value="1"/>
</dbReference>
<dbReference type="NCBIfam" id="TIGR01444">
    <property type="entry name" value="fkbM_fam"/>
    <property type="match status" value="1"/>
</dbReference>
<comment type="caution">
    <text evidence="3">The sequence shown here is derived from an EMBL/GenBank/DDBJ whole genome shotgun (WGS) entry which is preliminary data.</text>
</comment>
<evidence type="ECO:0000259" key="2">
    <source>
        <dbReference type="Pfam" id="PF05050"/>
    </source>
</evidence>
<dbReference type="GO" id="GO:0008168">
    <property type="term" value="F:methyltransferase activity"/>
    <property type="evidence" value="ECO:0007669"/>
    <property type="project" value="UniProtKB-KW"/>
</dbReference>
<dbReference type="PANTHER" id="PTHR36973:SF4">
    <property type="entry name" value="NODULATION PROTEIN"/>
    <property type="match status" value="1"/>
</dbReference>
<evidence type="ECO:0000313" key="4">
    <source>
        <dbReference type="Proteomes" id="UP001196565"/>
    </source>
</evidence>
<protein>
    <submittedName>
        <fullName evidence="3">FkbM family methyltransferase</fullName>
    </submittedName>
</protein>
<keyword evidence="3" id="KW-0489">Methyltransferase</keyword>
<dbReference type="EMBL" id="JAHYBZ010000002">
    <property type="protein sequence ID" value="MBW6397816.1"/>
    <property type="molecule type" value="Genomic_DNA"/>
</dbReference>
<feature type="region of interest" description="Disordered" evidence="1">
    <location>
        <begin position="1"/>
        <end position="20"/>
    </location>
</feature>
<gene>
    <name evidence="3" type="ORF">KPL78_08175</name>
</gene>
<feature type="domain" description="Methyltransferase FkbM" evidence="2">
    <location>
        <begin position="277"/>
        <end position="448"/>
    </location>
</feature>
<evidence type="ECO:0000256" key="1">
    <source>
        <dbReference type="SAM" id="MobiDB-lite"/>
    </source>
</evidence>
<dbReference type="Proteomes" id="UP001196565">
    <property type="component" value="Unassembled WGS sequence"/>
</dbReference>
<proteinExistence type="predicted"/>
<keyword evidence="4" id="KW-1185">Reference proteome</keyword>
<dbReference type="InterPro" id="IPR029063">
    <property type="entry name" value="SAM-dependent_MTases_sf"/>
</dbReference>
<organism evidence="3 4">
    <name type="scientific">Roseomonas alba</name>
    <dbReference type="NCBI Taxonomy" id="2846776"/>
    <lineage>
        <taxon>Bacteria</taxon>
        <taxon>Pseudomonadati</taxon>
        <taxon>Pseudomonadota</taxon>
        <taxon>Alphaproteobacteria</taxon>
        <taxon>Acetobacterales</taxon>
        <taxon>Roseomonadaceae</taxon>
        <taxon>Roseomonas</taxon>
    </lineage>
</organism>
<sequence>MMPINSGEVTDFTGPVTGGLHGAGGGNGGVAPALSLRAEIPIVTAAEDAAGLRRVVDLQARELLRLRRALGAAQTLAEDRLESIRKGYEAAVSAPAPAAPQPAQHVVDDLRRAVDRLREELRLAAGASRWRRLGLRLGVAKRLPWEGQDLITEGAARSADAEAGGERSRQLAALHDEYDRLVGFADELRRSRWRRFGHRLGVARRMSWDQAPDVAAARALALPPGLMEIAAPPGPAPAHSAPPAVAHGASSYEGFIEYTSRRFLDECRNFAVDVVLDVGANAGQFATGLRRSGFHGQIMSFEPLSSAHAALRQAASADPLWTVAERCAVGAEAGVATINIAGNSASSSLLPMLDRHRDAAPHSAYEGVETCPIVPLDAIIDGSFSDPTTQFGLKIDTQGYEAQVLAGLSRWRHAVKVILCEMSLQPLYGGGPVMTDMCRIFSELGYRCVALGPEFEDPRTGELLQADGVFVRRDA</sequence>
<dbReference type="InterPro" id="IPR053188">
    <property type="entry name" value="FkbM_Methyltransferase"/>
</dbReference>
<dbReference type="Gene3D" id="3.40.50.150">
    <property type="entry name" value="Vaccinia Virus protein VP39"/>
    <property type="match status" value="1"/>
</dbReference>
<name>A0ABS7A694_9PROT</name>
<evidence type="ECO:0000313" key="3">
    <source>
        <dbReference type="EMBL" id="MBW6397816.1"/>
    </source>
</evidence>
<dbReference type="Pfam" id="PF05050">
    <property type="entry name" value="Methyltransf_21"/>
    <property type="match status" value="1"/>
</dbReference>
<keyword evidence="3" id="KW-0808">Transferase</keyword>
<accession>A0ABS7A694</accession>
<dbReference type="RefSeq" id="WP_219762397.1">
    <property type="nucleotide sequence ID" value="NZ_JAHYBZ010000002.1"/>
</dbReference>
<dbReference type="InterPro" id="IPR006342">
    <property type="entry name" value="FkbM_mtfrase"/>
</dbReference>
<dbReference type="GO" id="GO:0032259">
    <property type="term" value="P:methylation"/>
    <property type="evidence" value="ECO:0007669"/>
    <property type="project" value="UniProtKB-KW"/>
</dbReference>